<keyword evidence="4" id="KW-1185">Reference proteome</keyword>
<dbReference type="NCBIfam" id="TIGR04183">
    <property type="entry name" value="Por_Secre_tail"/>
    <property type="match status" value="1"/>
</dbReference>
<evidence type="ECO:0000256" key="1">
    <source>
        <dbReference type="ARBA" id="ARBA00022729"/>
    </source>
</evidence>
<evidence type="ECO:0000259" key="2">
    <source>
        <dbReference type="Pfam" id="PF18962"/>
    </source>
</evidence>
<proteinExistence type="predicted"/>
<gene>
    <name evidence="3" type="ORF">AWE51_25585</name>
</gene>
<name>A0A162CP45_9FLAO</name>
<dbReference type="InterPro" id="IPR011050">
    <property type="entry name" value="Pectin_lyase_fold/virulence"/>
</dbReference>
<sequence length="602" mass="67243">MGDPNVKFDQSKIDPRYQDQMLKWQTAGVENGIPILKDIPIVDTLKGTNSEQINDAINKVANSNKLVGILLRNGDYNINATIRLRSNVCLIGESRDGVKCNIDMSGGKAFNFYKVNNSGLYRLTIQGSWGRPKYKWNYSIDANDELDNSNTSVNIKESENCWVDNVRILNSAHNPIDVASNHNTLRDLYIDGAHRKSGGGQGYFYIGGAYNLVTGCQVTHLRHISIQNPRAEYNVIYGNDFMQEVSFHSNDNGNNLIENNKITLPSDMSPVTMSELQPGDPKEIATNAPSYFAIMGPWSKRHFNSRNPNFIINNRCLQLNHNYGSKEPWSAPGILYKGPRKLGLSIQERINNFPAVDSKLNPNGGTLYPIQLSDNGNPCSGTSSAPIGKEIWIKSAQNKRYVSAKIRRTVPVLEADKDALGSWEKFNIVDARNGYIAIQSSANDNFISADKKISEDRPLVANRENISGSWEKFKWISLSGNKFALQSQANDKYIQAKIDQIGNPLLAKADAIKGWETFEWGIVNSLKISEINTFKIYPNPGGNVINISNLTTGDVIKVYNTNGKILLTNKALQNKITLDVSDFDRGIYFISIQGKTYKWIKK</sequence>
<organism evidence="3 4">
    <name type="scientific">Aquimarina aggregata</name>
    <dbReference type="NCBI Taxonomy" id="1642818"/>
    <lineage>
        <taxon>Bacteria</taxon>
        <taxon>Pseudomonadati</taxon>
        <taxon>Bacteroidota</taxon>
        <taxon>Flavobacteriia</taxon>
        <taxon>Flavobacteriales</taxon>
        <taxon>Flavobacteriaceae</taxon>
        <taxon>Aquimarina</taxon>
    </lineage>
</organism>
<dbReference type="STRING" id="1642818.AWE51_25585"/>
<dbReference type="InterPro" id="IPR008999">
    <property type="entry name" value="Actin-crosslinking"/>
</dbReference>
<accession>A0A162CP45</accession>
<reference evidence="3 4" key="1">
    <citation type="submission" date="2016-01" db="EMBL/GenBank/DDBJ databases">
        <title>The draft genome sequence of Aquimarina sp. RZW4-3-2.</title>
        <authorList>
            <person name="Wang Y."/>
        </authorList>
    </citation>
    <scope>NUCLEOTIDE SEQUENCE [LARGE SCALE GENOMIC DNA]</scope>
    <source>
        <strain evidence="3 4">RZW4-3-2</strain>
    </source>
</reference>
<keyword evidence="1" id="KW-0732">Signal</keyword>
<dbReference type="AlphaFoldDB" id="A0A162CP45"/>
<dbReference type="Gene3D" id="2.160.20.10">
    <property type="entry name" value="Single-stranded right-handed beta-helix, Pectin lyase-like"/>
    <property type="match status" value="1"/>
</dbReference>
<dbReference type="Pfam" id="PF18962">
    <property type="entry name" value="Por_Secre_tail"/>
    <property type="match status" value="1"/>
</dbReference>
<protein>
    <recommendedName>
        <fullName evidence="2">Secretion system C-terminal sorting domain-containing protein</fullName>
    </recommendedName>
</protein>
<dbReference type="CDD" id="cd00257">
    <property type="entry name" value="beta-trefoil_FSCN-like"/>
    <property type="match status" value="1"/>
</dbReference>
<dbReference type="SUPFAM" id="SSF51126">
    <property type="entry name" value="Pectin lyase-like"/>
    <property type="match status" value="1"/>
</dbReference>
<evidence type="ECO:0000313" key="4">
    <source>
        <dbReference type="Proteomes" id="UP000076715"/>
    </source>
</evidence>
<dbReference type="EMBL" id="LQRT01000022">
    <property type="protein sequence ID" value="KZS40074.1"/>
    <property type="molecule type" value="Genomic_DNA"/>
</dbReference>
<comment type="caution">
    <text evidence="3">The sequence shown here is derived from an EMBL/GenBank/DDBJ whole genome shotgun (WGS) entry which is preliminary data.</text>
</comment>
<dbReference type="InterPro" id="IPR012334">
    <property type="entry name" value="Pectin_lyas_fold"/>
</dbReference>
<dbReference type="InterPro" id="IPR026444">
    <property type="entry name" value="Secre_tail"/>
</dbReference>
<dbReference type="Gene3D" id="2.80.10.50">
    <property type="match status" value="2"/>
</dbReference>
<evidence type="ECO:0000313" key="3">
    <source>
        <dbReference type="EMBL" id="KZS40074.1"/>
    </source>
</evidence>
<dbReference type="Proteomes" id="UP000076715">
    <property type="component" value="Unassembled WGS sequence"/>
</dbReference>
<dbReference type="SUPFAM" id="SSF50405">
    <property type="entry name" value="Actin-crosslinking proteins"/>
    <property type="match status" value="1"/>
</dbReference>
<feature type="domain" description="Secretion system C-terminal sorting" evidence="2">
    <location>
        <begin position="536"/>
        <end position="602"/>
    </location>
</feature>